<comment type="similarity">
    <text evidence="2 6">Belongs to the BI1 family.</text>
</comment>
<reference evidence="7 8" key="2">
    <citation type="journal article" date="2011" name="Stand. Genomic Sci.">
        <title>Complete genome sequence of Paludibacter propionicigenes type strain (WB4).</title>
        <authorList>
            <person name="Gronow S."/>
            <person name="Munk C."/>
            <person name="Lapidus A."/>
            <person name="Nolan M."/>
            <person name="Lucas S."/>
            <person name="Hammon N."/>
            <person name="Deshpande S."/>
            <person name="Cheng J.F."/>
            <person name="Tapia R."/>
            <person name="Han C."/>
            <person name="Goodwin L."/>
            <person name="Pitluck S."/>
            <person name="Liolios K."/>
            <person name="Ivanova N."/>
            <person name="Mavromatis K."/>
            <person name="Mikhailova N."/>
            <person name="Pati A."/>
            <person name="Chen A."/>
            <person name="Palaniappan K."/>
            <person name="Land M."/>
            <person name="Hauser L."/>
            <person name="Chang Y.J."/>
            <person name="Jeffries C.D."/>
            <person name="Brambilla E."/>
            <person name="Rohde M."/>
            <person name="Goker M."/>
            <person name="Detter J.C."/>
            <person name="Woyke T."/>
            <person name="Bristow J."/>
            <person name="Eisen J.A."/>
            <person name="Markowitz V."/>
            <person name="Hugenholtz P."/>
            <person name="Kyrpides N.C."/>
            <person name="Klenk H.P."/>
        </authorList>
    </citation>
    <scope>NUCLEOTIDE SEQUENCE [LARGE SCALE GENOMIC DNA]</scope>
    <source>
        <strain evidence="8">DSM 17365 / JCM 13257 / WB4</strain>
    </source>
</reference>
<dbReference type="PANTHER" id="PTHR23291:SF50">
    <property type="entry name" value="PROTEIN LIFEGUARD 4"/>
    <property type="match status" value="1"/>
</dbReference>
<evidence type="ECO:0000313" key="8">
    <source>
        <dbReference type="Proteomes" id="UP000008718"/>
    </source>
</evidence>
<dbReference type="CDD" id="cd10432">
    <property type="entry name" value="BI-1-like_bacterial"/>
    <property type="match status" value="1"/>
</dbReference>
<evidence type="ECO:0000256" key="3">
    <source>
        <dbReference type="ARBA" id="ARBA00022692"/>
    </source>
</evidence>
<keyword evidence="3 6" id="KW-0812">Transmembrane</keyword>
<reference key="1">
    <citation type="submission" date="2010-11" db="EMBL/GenBank/DDBJ databases">
        <title>The complete genome of Paludibacter propionicigenes DSM 17365.</title>
        <authorList>
            <consortium name="US DOE Joint Genome Institute (JGI-PGF)"/>
            <person name="Lucas S."/>
            <person name="Copeland A."/>
            <person name="Lapidus A."/>
            <person name="Bruce D."/>
            <person name="Goodwin L."/>
            <person name="Pitluck S."/>
            <person name="Kyrpides N."/>
            <person name="Mavromatis K."/>
            <person name="Ivanova N."/>
            <person name="Munk A.C."/>
            <person name="Brettin T."/>
            <person name="Detter J.C."/>
            <person name="Han C."/>
            <person name="Tapia R."/>
            <person name="Land M."/>
            <person name="Hauser L."/>
            <person name="Markowitz V."/>
            <person name="Cheng J.-F."/>
            <person name="Hugenholtz P."/>
            <person name="Woyke T."/>
            <person name="Wu D."/>
            <person name="Gronow S."/>
            <person name="Wellnitz S."/>
            <person name="Brambilla E."/>
            <person name="Klenk H.-P."/>
            <person name="Eisen J.A."/>
        </authorList>
    </citation>
    <scope>NUCLEOTIDE SEQUENCE</scope>
    <source>
        <strain>WB4</strain>
    </source>
</reference>
<protein>
    <submittedName>
        <fullName evidence="7">Uncharacterized protein</fullName>
    </submittedName>
</protein>
<feature type="transmembrane region" description="Helical" evidence="6">
    <location>
        <begin position="82"/>
        <end position="105"/>
    </location>
</feature>
<evidence type="ECO:0000256" key="5">
    <source>
        <dbReference type="ARBA" id="ARBA00023136"/>
    </source>
</evidence>
<dbReference type="RefSeq" id="WP_013444062.1">
    <property type="nucleotide sequence ID" value="NC_014734.1"/>
</dbReference>
<keyword evidence="4 6" id="KW-1133">Transmembrane helix</keyword>
<dbReference type="eggNOG" id="COG0670">
    <property type="taxonomic scope" value="Bacteria"/>
</dbReference>
<proteinExistence type="inferred from homology"/>
<dbReference type="STRING" id="694427.Palpr_0534"/>
<dbReference type="OrthoDB" id="9793828at2"/>
<dbReference type="PANTHER" id="PTHR23291">
    <property type="entry name" value="BAX INHIBITOR-RELATED"/>
    <property type="match status" value="1"/>
</dbReference>
<sequence>MDNFYEISKEQEIAETKRFFVRVYSWMSMALIITGLVAYRTANSPEILSLIFGERFVFYGLMILELVLVGVLVGAINKMSAITATIVFILYSVLNGVTLSAIFFVFTADSIANVFFIAAGTFAAMSAYGYFTKSDLTKIGNILFMALIGLVIASLVNMFLKSEMLYWISSYAGVLIFVGLIAYDTQKLKKLNIIGNEDTDEGKKVAIIGALTLYLDFINLFLYLLRIFGKRR</sequence>
<evidence type="ECO:0000256" key="6">
    <source>
        <dbReference type="RuleBase" id="RU004379"/>
    </source>
</evidence>
<organism evidence="7 8">
    <name type="scientific">Paludibacter propionicigenes (strain DSM 17365 / JCM 13257 / WB4)</name>
    <dbReference type="NCBI Taxonomy" id="694427"/>
    <lineage>
        <taxon>Bacteria</taxon>
        <taxon>Pseudomonadati</taxon>
        <taxon>Bacteroidota</taxon>
        <taxon>Bacteroidia</taxon>
        <taxon>Bacteroidales</taxon>
        <taxon>Paludibacteraceae</taxon>
        <taxon>Paludibacter</taxon>
    </lineage>
</organism>
<feature type="transmembrane region" description="Helical" evidence="6">
    <location>
        <begin position="166"/>
        <end position="184"/>
    </location>
</feature>
<feature type="transmembrane region" description="Helical" evidence="6">
    <location>
        <begin position="142"/>
        <end position="160"/>
    </location>
</feature>
<feature type="transmembrane region" description="Helical" evidence="6">
    <location>
        <begin position="205"/>
        <end position="225"/>
    </location>
</feature>
<dbReference type="Pfam" id="PF01027">
    <property type="entry name" value="Bax1-I"/>
    <property type="match status" value="1"/>
</dbReference>
<gene>
    <name evidence="7" type="ordered locus">Palpr_0534</name>
</gene>
<feature type="transmembrane region" description="Helical" evidence="6">
    <location>
        <begin position="56"/>
        <end position="75"/>
    </location>
</feature>
<accession>E4T1U9</accession>
<evidence type="ECO:0000256" key="1">
    <source>
        <dbReference type="ARBA" id="ARBA00004141"/>
    </source>
</evidence>
<dbReference type="HOGENOM" id="CLU_058671_1_0_10"/>
<evidence type="ECO:0000313" key="7">
    <source>
        <dbReference type="EMBL" id="ADQ78693.1"/>
    </source>
</evidence>
<name>E4T1U9_PALPW</name>
<dbReference type="InterPro" id="IPR006214">
    <property type="entry name" value="Bax_inhibitor_1-related"/>
</dbReference>
<dbReference type="AlphaFoldDB" id="E4T1U9"/>
<keyword evidence="8" id="KW-1185">Reference proteome</keyword>
<evidence type="ECO:0000256" key="2">
    <source>
        <dbReference type="ARBA" id="ARBA00010350"/>
    </source>
</evidence>
<keyword evidence="5 6" id="KW-0472">Membrane</keyword>
<dbReference type="Proteomes" id="UP000008718">
    <property type="component" value="Chromosome"/>
</dbReference>
<feature type="transmembrane region" description="Helical" evidence="6">
    <location>
        <begin position="21"/>
        <end position="41"/>
    </location>
</feature>
<evidence type="ECO:0000256" key="4">
    <source>
        <dbReference type="ARBA" id="ARBA00022989"/>
    </source>
</evidence>
<dbReference type="EMBL" id="CP002345">
    <property type="protein sequence ID" value="ADQ78693.1"/>
    <property type="molecule type" value="Genomic_DNA"/>
</dbReference>
<dbReference type="GO" id="GO:0005886">
    <property type="term" value="C:plasma membrane"/>
    <property type="evidence" value="ECO:0007669"/>
    <property type="project" value="TreeGrafter"/>
</dbReference>
<feature type="transmembrane region" description="Helical" evidence="6">
    <location>
        <begin position="111"/>
        <end position="130"/>
    </location>
</feature>
<dbReference type="KEGG" id="ppn:Palpr_0534"/>
<comment type="subcellular location">
    <subcellularLocation>
        <location evidence="1">Membrane</location>
        <topology evidence="1">Multi-pass membrane protein</topology>
    </subcellularLocation>
</comment>